<proteinExistence type="predicted"/>
<evidence type="ECO:0000313" key="3">
    <source>
        <dbReference type="Proteomes" id="UP000593579"/>
    </source>
</evidence>
<dbReference type="PANTHER" id="PTHR48200">
    <property type="entry name" value="PROTEIN, PUTATIVE-RELATED"/>
    <property type="match status" value="1"/>
</dbReference>
<gene>
    <name evidence="2" type="ORF">Gogos_020672</name>
</gene>
<feature type="coiled-coil region" evidence="1">
    <location>
        <begin position="326"/>
        <end position="374"/>
    </location>
</feature>
<dbReference type="OrthoDB" id="10444275at2759"/>
<dbReference type="Proteomes" id="UP000593579">
    <property type="component" value="Unassembled WGS sequence"/>
</dbReference>
<evidence type="ECO:0000313" key="2">
    <source>
        <dbReference type="EMBL" id="MBA0756590.1"/>
    </source>
</evidence>
<dbReference type="PANTHER" id="PTHR48200:SF1">
    <property type="entry name" value="AMINOTRANSFERASE-LIKE PLANT MOBILE DOMAIN-CONTAINING PROTEIN"/>
    <property type="match status" value="1"/>
</dbReference>
<organism evidence="2 3">
    <name type="scientific">Gossypium gossypioides</name>
    <name type="common">Mexican cotton</name>
    <name type="synonym">Selera gossypioides</name>
    <dbReference type="NCBI Taxonomy" id="34282"/>
    <lineage>
        <taxon>Eukaryota</taxon>
        <taxon>Viridiplantae</taxon>
        <taxon>Streptophyta</taxon>
        <taxon>Embryophyta</taxon>
        <taxon>Tracheophyta</taxon>
        <taxon>Spermatophyta</taxon>
        <taxon>Magnoliopsida</taxon>
        <taxon>eudicotyledons</taxon>
        <taxon>Gunneridae</taxon>
        <taxon>Pentapetalae</taxon>
        <taxon>rosids</taxon>
        <taxon>malvids</taxon>
        <taxon>Malvales</taxon>
        <taxon>Malvaceae</taxon>
        <taxon>Malvoideae</taxon>
        <taxon>Gossypium</taxon>
    </lineage>
</organism>
<sequence>MEKRFIDKVEDNATVRIWSEKTQQEKGDNLTEGYISYSTEIMVICLIYSMSKWISTYSELLPSIGILPIAALFLGRIQVDKAYSRATNVSTFLKRLMSITGMRVVIFPKVLGYIDKIVSYLFDRLDKRVTPVPVILAETFRFLSACRRAGEERFIGYSPLKEFVATPRRDNISEEKWMTILQSLQDEDVEWKAPWMIPDEILSRQFILATQGLAQCEFMYKGDNYKKKAREISNAWNQIHRMKGFAANPMTTPKYNWWWGKRVNDNVPMSSQENIRPIAKHLQKLEAEKMIKGKNKVEEDLGSLKTYYKKLRLSMRTVGRNSAIELKASLNKIEELKGKIEKLKTALQNCELRVEFLETNNEHYKEQLQRSQGQIRDRDHIMDKAVTQVREVADHLQTLVVRADILSLKYESKSNQGRELA</sequence>
<accession>A0A7J9D7A1</accession>
<name>A0A7J9D7A1_GOSGO</name>
<keyword evidence="1" id="KW-0175">Coiled coil</keyword>
<reference evidence="2 3" key="1">
    <citation type="journal article" date="2019" name="Genome Biol. Evol.">
        <title>Insights into the evolution of the New World diploid cottons (Gossypium, subgenus Houzingenia) based on genome sequencing.</title>
        <authorList>
            <person name="Grover C.E."/>
            <person name="Arick M.A. 2nd"/>
            <person name="Thrash A."/>
            <person name="Conover J.L."/>
            <person name="Sanders W.S."/>
            <person name="Peterson D.G."/>
            <person name="Frelichowski J.E."/>
            <person name="Scheffler J.A."/>
            <person name="Scheffler B.E."/>
            <person name="Wendel J.F."/>
        </authorList>
    </citation>
    <scope>NUCLEOTIDE SEQUENCE [LARGE SCALE GENOMIC DNA]</scope>
    <source>
        <strain evidence="2">5</strain>
        <tissue evidence="2">Leaf</tissue>
    </source>
</reference>
<comment type="caution">
    <text evidence="2">The sequence shown here is derived from an EMBL/GenBank/DDBJ whole genome shotgun (WGS) entry which is preliminary data.</text>
</comment>
<evidence type="ECO:0000256" key="1">
    <source>
        <dbReference type="SAM" id="Coils"/>
    </source>
</evidence>
<keyword evidence="3" id="KW-1185">Reference proteome</keyword>
<dbReference type="AlphaFoldDB" id="A0A7J9D7A1"/>
<protein>
    <recommendedName>
        <fullName evidence="4">Aminotransferase-like plant mobile domain-containing protein</fullName>
    </recommendedName>
</protein>
<evidence type="ECO:0008006" key="4">
    <source>
        <dbReference type="Google" id="ProtNLM"/>
    </source>
</evidence>
<dbReference type="EMBL" id="JABEZY010275092">
    <property type="protein sequence ID" value="MBA0756590.1"/>
    <property type="molecule type" value="Genomic_DNA"/>
</dbReference>